<proteinExistence type="predicted"/>
<keyword evidence="1" id="KW-0732">Signal</keyword>
<dbReference type="NCBIfam" id="NF047615">
    <property type="entry name" value="LIC13259_LIC11441_fam"/>
    <property type="match status" value="1"/>
</dbReference>
<evidence type="ECO:0000313" key="5">
    <source>
        <dbReference type="Proteomes" id="UP000231990"/>
    </source>
</evidence>
<dbReference type="EMBL" id="NPDY01000004">
    <property type="protein sequence ID" value="PJZ70217.1"/>
    <property type="molecule type" value="Genomic_DNA"/>
</dbReference>
<keyword evidence="4" id="KW-1185">Reference proteome</keyword>
<dbReference type="EMBL" id="NPDZ01000007">
    <property type="protein sequence ID" value="PJZ72898.1"/>
    <property type="molecule type" value="Genomic_DNA"/>
</dbReference>
<reference evidence="4 5" key="1">
    <citation type="submission" date="2017-07" db="EMBL/GenBank/DDBJ databases">
        <title>Leptospira spp. isolated from tropical soils.</title>
        <authorList>
            <person name="Thibeaux R."/>
            <person name="Iraola G."/>
            <person name="Ferres I."/>
            <person name="Bierque E."/>
            <person name="Girault D."/>
            <person name="Soupe-Gilbert M.-E."/>
            <person name="Picardeau M."/>
            <person name="Goarant C."/>
        </authorList>
    </citation>
    <scope>NUCLEOTIDE SEQUENCE [LARGE SCALE GENOMIC DNA]</scope>
    <source>
        <strain evidence="3 5">FH1-B-B1</strain>
        <strain evidence="2 4">FH1-B-C1</strain>
    </source>
</reference>
<dbReference type="Proteomes" id="UP000231962">
    <property type="component" value="Unassembled WGS sequence"/>
</dbReference>
<gene>
    <name evidence="2" type="ORF">CH360_06325</name>
    <name evidence="3" type="ORF">CH373_12645</name>
</gene>
<organism evidence="3 5">
    <name type="scientific">Leptospira perolatii</name>
    <dbReference type="NCBI Taxonomy" id="2023191"/>
    <lineage>
        <taxon>Bacteria</taxon>
        <taxon>Pseudomonadati</taxon>
        <taxon>Spirochaetota</taxon>
        <taxon>Spirochaetia</taxon>
        <taxon>Leptospirales</taxon>
        <taxon>Leptospiraceae</taxon>
        <taxon>Leptospira</taxon>
    </lineage>
</organism>
<protein>
    <recommendedName>
        <fullName evidence="6">DUF3347 domain-containing protein</fullName>
    </recommendedName>
</protein>
<evidence type="ECO:0008006" key="6">
    <source>
        <dbReference type="Google" id="ProtNLM"/>
    </source>
</evidence>
<accession>A0A2M9ZLF7</accession>
<dbReference type="Proteomes" id="UP000231990">
    <property type="component" value="Unassembled WGS sequence"/>
</dbReference>
<dbReference type="OrthoDB" id="5294039at2"/>
<feature type="chain" id="PRO_5014624796" description="DUF3347 domain-containing protein" evidence="1">
    <location>
        <begin position="22"/>
        <end position="148"/>
    </location>
</feature>
<comment type="caution">
    <text evidence="3">The sequence shown here is derived from an EMBL/GenBank/DDBJ whole genome shotgun (WGS) entry which is preliminary data.</text>
</comment>
<dbReference type="RefSeq" id="WP_100713179.1">
    <property type="nucleotide sequence ID" value="NZ_NPDY01000004.1"/>
</dbReference>
<sequence>MRKFLTIFALCNILTIQNMFAHEGKETFVLREVARIHSELYEGKTGKIDTAKLVQLLKGEADRKKDTEYFKKAIPFAEKLGSTTNEAEKRELFHKLSVELIPVVGHHDKSGVSVFYCPMAKKKWIALGKEVRNPYDPKMKQCGEVVHE</sequence>
<feature type="signal peptide" evidence="1">
    <location>
        <begin position="1"/>
        <end position="21"/>
    </location>
</feature>
<name>A0A2M9ZLF7_9LEPT</name>
<dbReference type="AlphaFoldDB" id="A0A2M9ZLF7"/>
<evidence type="ECO:0000313" key="2">
    <source>
        <dbReference type="EMBL" id="PJZ70217.1"/>
    </source>
</evidence>
<evidence type="ECO:0000313" key="3">
    <source>
        <dbReference type="EMBL" id="PJZ72898.1"/>
    </source>
</evidence>
<evidence type="ECO:0000313" key="4">
    <source>
        <dbReference type="Proteomes" id="UP000231962"/>
    </source>
</evidence>
<evidence type="ECO:0000256" key="1">
    <source>
        <dbReference type="SAM" id="SignalP"/>
    </source>
</evidence>